<dbReference type="PANTHER" id="PTHR40261:SF1">
    <property type="entry name" value="RIESKE DOMAIN-CONTAINING PROTEIN"/>
    <property type="match status" value="1"/>
</dbReference>
<keyword evidence="2" id="KW-0479">Metal-binding</keyword>
<keyword evidence="1" id="KW-0001">2Fe-2S</keyword>
<gene>
    <name evidence="6" type="ORF">ACFODX_09385</name>
</gene>
<proteinExistence type="predicted"/>
<organism evidence="6 7">
    <name type="scientific">Cellvibrio fontiphilus</name>
    <dbReference type="NCBI Taxonomy" id="1815559"/>
    <lineage>
        <taxon>Bacteria</taxon>
        <taxon>Pseudomonadati</taxon>
        <taxon>Pseudomonadota</taxon>
        <taxon>Gammaproteobacteria</taxon>
        <taxon>Cellvibrionales</taxon>
        <taxon>Cellvibrionaceae</taxon>
        <taxon>Cellvibrio</taxon>
    </lineage>
</organism>
<dbReference type="Pfam" id="PF00355">
    <property type="entry name" value="Rieske"/>
    <property type="match status" value="1"/>
</dbReference>
<evidence type="ECO:0000256" key="3">
    <source>
        <dbReference type="ARBA" id="ARBA00023004"/>
    </source>
</evidence>
<dbReference type="Gene3D" id="2.102.10.10">
    <property type="entry name" value="Rieske [2Fe-2S] iron-sulphur domain"/>
    <property type="match status" value="1"/>
</dbReference>
<name>A0ABV7FE22_9GAMM</name>
<dbReference type="InterPro" id="IPR036922">
    <property type="entry name" value="Rieske_2Fe-2S_sf"/>
</dbReference>
<evidence type="ECO:0000259" key="5">
    <source>
        <dbReference type="PROSITE" id="PS51296"/>
    </source>
</evidence>
<evidence type="ECO:0000256" key="2">
    <source>
        <dbReference type="ARBA" id="ARBA00022723"/>
    </source>
</evidence>
<dbReference type="CDD" id="cd03467">
    <property type="entry name" value="Rieske"/>
    <property type="match status" value="1"/>
</dbReference>
<protein>
    <submittedName>
        <fullName evidence="6">Rieske (2Fe-2S) protein</fullName>
    </submittedName>
</protein>
<keyword evidence="7" id="KW-1185">Reference proteome</keyword>
<evidence type="ECO:0000256" key="4">
    <source>
        <dbReference type="ARBA" id="ARBA00023014"/>
    </source>
</evidence>
<dbReference type="PROSITE" id="PS51296">
    <property type="entry name" value="RIESKE"/>
    <property type="match status" value="1"/>
</dbReference>
<dbReference type="PANTHER" id="PTHR40261">
    <property type="match status" value="1"/>
</dbReference>
<keyword evidence="3" id="KW-0408">Iron</keyword>
<evidence type="ECO:0000313" key="6">
    <source>
        <dbReference type="EMBL" id="MFC3115767.1"/>
    </source>
</evidence>
<reference evidence="7" key="1">
    <citation type="journal article" date="2019" name="Int. J. Syst. Evol. Microbiol.">
        <title>The Global Catalogue of Microorganisms (GCM) 10K type strain sequencing project: providing services to taxonomists for standard genome sequencing and annotation.</title>
        <authorList>
            <consortium name="The Broad Institute Genomics Platform"/>
            <consortium name="The Broad Institute Genome Sequencing Center for Infectious Disease"/>
            <person name="Wu L."/>
            <person name="Ma J."/>
        </authorList>
    </citation>
    <scope>NUCLEOTIDE SEQUENCE [LARGE SCALE GENOMIC DNA]</scope>
    <source>
        <strain evidence="7">KCTC 52237</strain>
    </source>
</reference>
<evidence type="ECO:0000313" key="7">
    <source>
        <dbReference type="Proteomes" id="UP001595555"/>
    </source>
</evidence>
<evidence type="ECO:0000256" key="1">
    <source>
        <dbReference type="ARBA" id="ARBA00022714"/>
    </source>
</evidence>
<comment type="caution">
    <text evidence="6">The sequence shown here is derived from an EMBL/GenBank/DDBJ whole genome shotgun (WGS) entry which is preliminary data.</text>
</comment>
<keyword evidence="4" id="KW-0411">Iron-sulfur</keyword>
<dbReference type="InterPro" id="IPR017941">
    <property type="entry name" value="Rieske_2Fe-2S"/>
</dbReference>
<accession>A0ABV7FE22</accession>
<dbReference type="SUPFAM" id="SSF50022">
    <property type="entry name" value="ISP domain"/>
    <property type="match status" value="1"/>
</dbReference>
<feature type="domain" description="Rieske" evidence="5">
    <location>
        <begin position="2"/>
        <end position="103"/>
    </location>
</feature>
<sequence>MIPLCALDELPEGTSRGFQLGALKLLVVKHQHKPFVYHNQCPHLGIPLEWEKDQFLDPSGSMIQCANHGALFVIDTGLCVAGPCSGRKLQPVPCFVNGNQLLIESKFTPT</sequence>
<dbReference type="EMBL" id="JBHRTF010000004">
    <property type="protein sequence ID" value="MFC3115767.1"/>
    <property type="molecule type" value="Genomic_DNA"/>
</dbReference>
<dbReference type="Proteomes" id="UP001595555">
    <property type="component" value="Unassembled WGS sequence"/>
</dbReference>
<dbReference type="RefSeq" id="WP_378120075.1">
    <property type="nucleotide sequence ID" value="NZ_JBHRTF010000004.1"/>
</dbReference>